<dbReference type="InterPro" id="IPR029000">
    <property type="entry name" value="Cyclophilin-like_dom_sf"/>
</dbReference>
<evidence type="ECO:0000313" key="2">
    <source>
        <dbReference type="EMBL" id="KAK8741144.1"/>
    </source>
</evidence>
<evidence type="ECO:0000259" key="1">
    <source>
        <dbReference type="PROSITE" id="PS50072"/>
    </source>
</evidence>
<dbReference type="Pfam" id="PF00160">
    <property type="entry name" value="Pro_isomerase"/>
    <property type="match status" value="1"/>
</dbReference>
<sequence>MDKVAKITGSVSVDKLNVEHLRRISEPVKKLVEAGLVLAIQQDQDGLRSSKISLENGKLYLHTLLYQPLSAHARTIQLSEVMDELDSSSTLAFLDLGWAGATRGRIHIRLRPNTGLARQFVLMCTGQQGPTYANTKLVSVGYKSRPGEYVAGGDYQYNDGRGGTPLLFDLLGEYRRSGSAGAVWSPRQLGDLSTQFCIITRDRTDGHQWGDVFGEVENGLDVLKAAVKLRNINEVTVVDCGLVLTL</sequence>
<dbReference type="AlphaFoldDB" id="A0AAW0XL53"/>
<comment type="caution">
    <text evidence="2">The sequence shown here is derived from an EMBL/GenBank/DDBJ whole genome shotgun (WGS) entry which is preliminary data.</text>
</comment>
<keyword evidence="3" id="KW-1185">Reference proteome</keyword>
<dbReference type="GO" id="GO:0003755">
    <property type="term" value="F:peptidyl-prolyl cis-trans isomerase activity"/>
    <property type="evidence" value="ECO:0007669"/>
    <property type="project" value="InterPro"/>
</dbReference>
<dbReference type="InterPro" id="IPR002130">
    <property type="entry name" value="Cyclophilin-type_PPIase_dom"/>
</dbReference>
<gene>
    <name evidence="2" type="ORF">OTU49_002520</name>
</gene>
<accession>A0AAW0XL53</accession>
<dbReference type="SUPFAM" id="SSF50891">
    <property type="entry name" value="Cyclophilin-like"/>
    <property type="match status" value="1"/>
</dbReference>
<name>A0AAW0XL53_CHEQU</name>
<dbReference type="Proteomes" id="UP001445076">
    <property type="component" value="Unassembled WGS sequence"/>
</dbReference>
<feature type="domain" description="PPIase cyclophilin-type" evidence="1">
    <location>
        <begin position="93"/>
        <end position="225"/>
    </location>
</feature>
<protein>
    <recommendedName>
        <fullName evidence="1">PPIase cyclophilin-type domain-containing protein</fullName>
    </recommendedName>
</protein>
<dbReference type="PROSITE" id="PS50072">
    <property type="entry name" value="CSA_PPIASE_2"/>
    <property type="match status" value="1"/>
</dbReference>
<proteinExistence type="predicted"/>
<dbReference type="EMBL" id="JARKIK010000031">
    <property type="protein sequence ID" value="KAK8741144.1"/>
    <property type="molecule type" value="Genomic_DNA"/>
</dbReference>
<organism evidence="2 3">
    <name type="scientific">Cherax quadricarinatus</name>
    <name type="common">Australian red claw crayfish</name>
    <dbReference type="NCBI Taxonomy" id="27406"/>
    <lineage>
        <taxon>Eukaryota</taxon>
        <taxon>Metazoa</taxon>
        <taxon>Ecdysozoa</taxon>
        <taxon>Arthropoda</taxon>
        <taxon>Crustacea</taxon>
        <taxon>Multicrustacea</taxon>
        <taxon>Malacostraca</taxon>
        <taxon>Eumalacostraca</taxon>
        <taxon>Eucarida</taxon>
        <taxon>Decapoda</taxon>
        <taxon>Pleocyemata</taxon>
        <taxon>Astacidea</taxon>
        <taxon>Parastacoidea</taxon>
        <taxon>Parastacidae</taxon>
        <taxon>Cherax</taxon>
    </lineage>
</organism>
<dbReference type="Gene3D" id="2.40.100.10">
    <property type="entry name" value="Cyclophilin-like"/>
    <property type="match status" value="1"/>
</dbReference>
<evidence type="ECO:0000313" key="3">
    <source>
        <dbReference type="Proteomes" id="UP001445076"/>
    </source>
</evidence>
<reference evidence="2 3" key="1">
    <citation type="journal article" date="2024" name="BMC Genomics">
        <title>Genome assembly of redclaw crayfish (Cherax quadricarinatus) provides insights into its immune adaptation and hypoxia tolerance.</title>
        <authorList>
            <person name="Liu Z."/>
            <person name="Zheng J."/>
            <person name="Li H."/>
            <person name="Fang K."/>
            <person name="Wang S."/>
            <person name="He J."/>
            <person name="Zhou D."/>
            <person name="Weng S."/>
            <person name="Chi M."/>
            <person name="Gu Z."/>
            <person name="He J."/>
            <person name="Li F."/>
            <person name="Wang M."/>
        </authorList>
    </citation>
    <scope>NUCLEOTIDE SEQUENCE [LARGE SCALE GENOMIC DNA]</scope>
    <source>
        <strain evidence="2">ZL_2023a</strain>
    </source>
</reference>